<feature type="region of interest" description="Disordered" evidence="1">
    <location>
        <begin position="1"/>
        <end position="23"/>
    </location>
</feature>
<reference evidence="2" key="2">
    <citation type="journal article" date="2015" name="Data Brief">
        <title>Shoot transcriptome of the giant reed, Arundo donax.</title>
        <authorList>
            <person name="Barrero R.A."/>
            <person name="Guerrero F.D."/>
            <person name="Moolhuijzen P."/>
            <person name="Goolsby J.A."/>
            <person name="Tidwell J."/>
            <person name="Bellgard S.E."/>
            <person name="Bellgard M.I."/>
        </authorList>
    </citation>
    <scope>NUCLEOTIDE SEQUENCE</scope>
    <source>
        <tissue evidence="2">Shoot tissue taken approximately 20 cm above the soil surface</tissue>
    </source>
</reference>
<dbReference type="AlphaFoldDB" id="A0A0A8ZTY9"/>
<dbReference type="EMBL" id="GBRH01256787">
    <property type="protein sequence ID" value="JAD41108.1"/>
    <property type="molecule type" value="Transcribed_RNA"/>
</dbReference>
<reference evidence="2" key="1">
    <citation type="submission" date="2014-09" db="EMBL/GenBank/DDBJ databases">
        <authorList>
            <person name="Magalhaes I.L.F."/>
            <person name="Oliveira U."/>
            <person name="Santos F.R."/>
            <person name="Vidigal T.H.D.A."/>
            <person name="Brescovit A.D."/>
            <person name="Santos A.J."/>
        </authorList>
    </citation>
    <scope>NUCLEOTIDE SEQUENCE</scope>
    <source>
        <tissue evidence="2">Shoot tissue taken approximately 20 cm above the soil surface</tissue>
    </source>
</reference>
<name>A0A0A8ZTY9_ARUDO</name>
<evidence type="ECO:0000256" key="1">
    <source>
        <dbReference type="SAM" id="MobiDB-lite"/>
    </source>
</evidence>
<sequence length="46" mass="5256">MPPTCETGPHHINQSHRHGPWWTIGTEPLRSTIHRPSPCHSSRTAY</sequence>
<protein>
    <submittedName>
        <fullName evidence="2">Uncharacterized protein</fullName>
    </submittedName>
</protein>
<organism evidence="2">
    <name type="scientific">Arundo donax</name>
    <name type="common">Giant reed</name>
    <name type="synonym">Donax arundinaceus</name>
    <dbReference type="NCBI Taxonomy" id="35708"/>
    <lineage>
        <taxon>Eukaryota</taxon>
        <taxon>Viridiplantae</taxon>
        <taxon>Streptophyta</taxon>
        <taxon>Embryophyta</taxon>
        <taxon>Tracheophyta</taxon>
        <taxon>Spermatophyta</taxon>
        <taxon>Magnoliopsida</taxon>
        <taxon>Liliopsida</taxon>
        <taxon>Poales</taxon>
        <taxon>Poaceae</taxon>
        <taxon>PACMAD clade</taxon>
        <taxon>Arundinoideae</taxon>
        <taxon>Arundineae</taxon>
        <taxon>Arundo</taxon>
    </lineage>
</organism>
<proteinExistence type="predicted"/>
<evidence type="ECO:0000313" key="2">
    <source>
        <dbReference type="EMBL" id="JAD41108.1"/>
    </source>
</evidence>
<accession>A0A0A8ZTY9</accession>